<sequence length="192" mass="21785">MKQIKLVCGIVVLLLICGTNGYAQKVGVKTNLLYDATTTANLGLEIGLARQWTLDLSGNYNGWTSSETRKFKHWLIQPEARYWFCQKFNGHFLGMHGHYSKFNIGGFKLPFGLYKGLRDNRYQGDLYGAGFSYGYHWILGKRWGLEATIGAGYARINYDRIQCKTCGDKTGPHHKNYWGPTKAGISLIYLIK</sequence>
<dbReference type="InterPro" id="IPR036709">
    <property type="entry name" value="Autotransporte_beta_dom_sf"/>
</dbReference>
<dbReference type="InterPro" id="IPR021958">
    <property type="entry name" value="DUF3575"/>
</dbReference>
<dbReference type="Proteomes" id="UP000266644">
    <property type="component" value="Unassembled WGS sequence"/>
</dbReference>
<reference evidence="1 2" key="1">
    <citation type="submission" date="2018-08" db="EMBL/GenBank/DDBJ databases">
        <title>A genome reference for cultivated species of the human gut microbiota.</title>
        <authorList>
            <person name="Zou Y."/>
            <person name="Xue W."/>
            <person name="Luo G."/>
        </authorList>
    </citation>
    <scope>NUCLEOTIDE SEQUENCE [LARGE SCALE GENOMIC DNA]</scope>
    <source>
        <strain evidence="1 2">AM18-6</strain>
    </source>
</reference>
<evidence type="ECO:0000313" key="2">
    <source>
        <dbReference type="Proteomes" id="UP000266644"/>
    </source>
</evidence>
<accession>A0A396C7V7</accession>
<name>A0A396C7V7_BACFG</name>
<dbReference type="SUPFAM" id="SSF103515">
    <property type="entry name" value="Autotransporter"/>
    <property type="match status" value="1"/>
</dbReference>
<evidence type="ECO:0000313" key="1">
    <source>
        <dbReference type="EMBL" id="RHH14360.1"/>
    </source>
</evidence>
<gene>
    <name evidence="1" type="ORF">DW228_06055</name>
</gene>
<comment type="caution">
    <text evidence="1">The sequence shown here is derived from an EMBL/GenBank/DDBJ whole genome shotgun (WGS) entry which is preliminary data.</text>
</comment>
<proteinExistence type="predicted"/>
<dbReference type="Pfam" id="PF12099">
    <property type="entry name" value="DUF3575"/>
    <property type="match status" value="1"/>
</dbReference>
<protein>
    <submittedName>
        <fullName evidence="1">DUF3575 domain-containing protein</fullName>
    </submittedName>
</protein>
<dbReference type="AlphaFoldDB" id="A0A396C7V7"/>
<dbReference type="EMBL" id="QRJE01000008">
    <property type="protein sequence ID" value="RHH14360.1"/>
    <property type="molecule type" value="Genomic_DNA"/>
</dbReference>
<organism evidence="1 2">
    <name type="scientific">Bacteroides fragilis</name>
    <dbReference type="NCBI Taxonomy" id="817"/>
    <lineage>
        <taxon>Bacteria</taxon>
        <taxon>Pseudomonadati</taxon>
        <taxon>Bacteroidota</taxon>
        <taxon>Bacteroidia</taxon>
        <taxon>Bacteroidales</taxon>
        <taxon>Bacteroidaceae</taxon>
        <taxon>Bacteroides</taxon>
    </lineage>
</organism>